<name>A0A836CMN3_9STRA</name>
<keyword evidence="2 4" id="KW-0863">Zinc-finger</keyword>
<dbReference type="OrthoDB" id="193263at2759"/>
<organism evidence="6 7">
    <name type="scientific">Tribonema minus</name>
    <dbReference type="NCBI Taxonomy" id="303371"/>
    <lineage>
        <taxon>Eukaryota</taxon>
        <taxon>Sar</taxon>
        <taxon>Stramenopiles</taxon>
        <taxon>Ochrophyta</taxon>
        <taxon>PX clade</taxon>
        <taxon>Xanthophyceae</taxon>
        <taxon>Tribonematales</taxon>
        <taxon>Tribonemataceae</taxon>
        <taxon>Tribonema</taxon>
    </lineage>
</organism>
<evidence type="ECO:0000313" key="7">
    <source>
        <dbReference type="Proteomes" id="UP000664859"/>
    </source>
</evidence>
<evidence type="ECO:0000313" key="6">
    <source>
        <dbReference type="EMBL" id="KAG5188966.1"/>
    </source>
</evidence>
<dbReference type="Proteomes" id="UP000664859">
    <property type="component" value="Unassembled WGS sequence"/>
</dbReference>
<protein>
    <submittedName>
        <fullName evidence="6">MM3350-like domain-containing protein</fullName>
    </submittedName>
</protein>
<dbReference type="Gene3D" id="6.10.140.2220">
    <property type="match status" value="1"/>
</dbReference>
<accession>A0A836CMN3</accession>
<dbReference type="EMBL" id="JAFCMP010000059">
    <property type="protein sequence ID" value="KAG5188966.1"/>
    <property type="molecule type" value="Genomic_DNA"/>
</dbReference>
<dbReference type="GO" id="GO:0008270">
    <property type="term" value="F:zinc ion binding"/>
    <property type="evidence" value="ECO:0007669"/>
    <property type="project" value="UniProtKB-KW"/>
</dbReference>
<reference evidence="6" key="1">
    <citation type="submission" date="2021-02" db="EMBL/GenBank/DDBJ databases">
        <title>First Annotated Genome of the Yellow-green Alga Tribonema minus.</title>
        <authorList>
            <person name="Mahan K.M."/>
        </authorList>
    </citation>
    <scope>NUCLEOTIDE SEQUENCE</scope>
    <source>
        <strain evidence="6">UTEX B ZZ1240</strain>
    </source>
</reference>
<dbReference type="Gene3D" id="3.10.290.30">
    <property type="entry name" value="MM3350-like"/>
    <property type="match status" value="1"/>
</dbReference>
<gene>
    <name evidence="6" type="ORF">JKP88DRAFT_303228</name>
</gene>
<dbReference type="Pfam" id="PF01753">
    <property type="entry name" value="zf-MYND"/>
    <property type="match status" value="1"/>
</dbReference>
<evidence type="ECO:0000259" key="5">
    <source>
        <dbReference type="PROSITE" id="PS50865"/>
    </source>
</evidence>
<evidence type="ECO:0000256" key="1">
    <source>
        <dbReference type="ARBA" id="ARBA00022723"/>
    </source>
</evidence>
<dbReference type="SUPFAM" id="SSF144232">
    <property type="entry name" value="HIT/MYND zinc finger-like"/>
    <property type="match status" value="1"/>
</dbReference>
<feature type="domain" description="MYND-type" evidence="5">
    <location>
        <begin position="370"/>
        <end position="407"/>
    </location>
</feature>
<proteinExistence type="predicted"/>
<dbReference type="InterPro" id="IPR024047">
    <property type="entry name" value="MM3350-like_sf"/>
</dbReference>
<evidence type="ECO:0000256" key="3">
    <source>
        <dbReference type="ARBA" id="ARBA00022833"/>
    </source>
</evidence>
<dbReference type="InterPro" id="IPR002893">
    <property type="entry name" value="Znf_MYND"/>
</dbReference>
<evidence type="ECO:0000256" key="4">
    <source>
        <dbReference type="PROSITE-ProRule" id="PRU00134"/>
    </source>
</evidence>
<dbReference type="InterPro" id="IPR012912">
    <property type="entry name" value="Plasmid_pRiA4b_Orf3-like"/>
</dbReference>
<dbReference type="PROSITE" id="PS01360">
    <property type="entry name" value="ZF_MYND_1"/>
    <property type="match status" value="1"/>
</dbReference>
<dbReference type="AlphaFoldDB" id="A0A836CMN3"/>
<comment type="caution">
    <text evidence="6">The sequence shown here is derived from an EMBL/GenBank/DDBJ whole genome shotgun (WGS) entry which is preliminary data.</text>
</comment>
<dbReference type="PROSITE" id="PS50865">
    <property type="entry name" value="ZF_MYND_2"/>
    <property type="match status" value="1"/>
</dbReference>
<keyword evidence="3" id="KW-0862">Zinc</keyword>
<sequence>MAEVHPRDDLGGLPRELWENPDTFVPDPSRFKYFLDDWGIEWMPPDEAIGGMLPPALMRQMTAQSLYGRPPQKLRKPEEQFVRRLLKRKSRAIVAAREGAEAAERPRRDLVFKVTLYDGDGEAEGLPALHRTLRVSGGILLATFQDRVLGPAMGWVRHYHGYKFTDPTDGACIGPINSGAIDMMHIHSHGVLFMDDKKAGQIMYYTYDLGDLFQHVIEVLEVVPVKDSTGKSELLEGAMACPPEDSNGCDGMGCRAYFKLLRSMQRVYDCEATEAEEDAVMENLATAGTALNIKCAEYDPFRFNLKKARRRMAQAIAGSASPDTGNKVFVHSFSGCPCCNAEATCAPDGLVMSESVARDGVRDRRRAAVCAACGGVAGLKQCSACKVVRYCSAACQTGDWRAHKADCKRWQAERAADAK</sequence>
<dbReference type="Pfam" id="PF07929">
    <property type="entry name" value="PRiA4_ORF3"/>
    <property type="match status" value="1"/>
</dbReference>
<keyword evidence="7" id="KW-1185">Reference proteome</keyword>
<dbReference type="SUPFAM" id="SSF159941">
    <property type="entry name" value="MM3350-like"/>
    <property type="match status" value="1"/>
</dbReference>
<evidence type="ECO:0000256" key="2">
    <source>
        <dbReference type="ARBA" id="ARBA00022771"/>
    </source>
</evidence>
<keyword evidence="1" id="KW-0479">Metal-binding</keyword>